<dbReference type="FunFam" id="3.30.30.30:FF:000001">
    <property type="entry name" value="heat shock 70 kDa protein-like"/>
    <property type="match status" value="1"/>
</dbReference>
<dbReference type="GO" id="GO:0005524">
    <property type="term" value="F:ATP binding"/>
    <property type="evidence" value="ECO:0007669"/>
    <property type="project" value="UniProtKB-KW"/>
</dbReference>
<reference evidence="5" key="1">
    <citation type="submission" date="2025-08" db="UniProtKB">
        <authorList>
            <consortium name="Ensembl"/>
        </authorList>
    </citation>
    <scope>IDENTIFICATION</scope>
</reference>
<dbReference type="GO" id="GO:0140662">
    <property type="term" value="F:ATP-dependent protein folding chaperone"/>
    <property type="evidence" value="ECO:0007669"/>
    <property type="project" value="InterPro"/>
</dbReference>
<dbReference type="InterPro" id="IPR043129">
    <property type="entry name" value="ATPase_NBD"/>
</dbReference>
<dbReference type="PRINTS" id="PR00301">
    <property type="entry name" value="HEATSHOCK70"/>
</dbReference>
<dbReference type="InterPro" id="IPR013126">
    <property type="entry name" value="Hsp_70_fam"/>
</dbReference>
<dbReference type="Ensembl" id="ENSNMLT00000008727.1">
    <property type="protein sequence ID" value="ENSNMLP00000007663.1"/>
    <property type="gene ID" value="ENSNMLG00000005497.1"/>
</dbReference>
<keyword evidence="3" id="KW-0067">ATP-binding</keyword>
<name>A0A8C6SKQ0_9GOBI</name>
<evidence type="ECO:0000256" key="3">
    <source>
        <dbReference type="ARBA" id="ARBA00022840"/>
    </source>
</evidence>
<dbReference type="FunFam" id="3.90.640.10:FF:000058">
    <property type="entry name" value="Heat shock 70 kDa protein"/>
    <property type="match status" value="1"/>
</dbReference>
<keyword evidence="2" id="KW-0547">Nucleotide-binding</keyword>
<comment type="similarity">
    <text evidence="1">Belongs to the heat shock protein 70 family.</text>
</comment>
<dbReference type="FunFam" id="3.30.420.40:FF:000172">
    <property type="entry name" value="Heat shock 70 kDa protein"/>
    <property type="match status" value="1"/>
</dbReference>
<organism evidence="5 6">
    <name type="scientific">Neogobius melanostomus</name>
    <name type="common">round goby</name>
    <dbReference type="NCBI Taxonomy" id="47308"/>
    <lineage>
        <taxon>Eukaryota</taxon>
        <taxon>Metazoa</taxon>
        <taxon>Chordata</taxon>
        <taxon>Craniata</taxon>
        <taxon>Vertebrata</taxon>
        <taxon>Euteleostomi</taxon>
        <taxon>Actinopterygii</taxon>
        <taxon>Neopterygii</taxon>
        <taxon>Teleostei</taxon>
        <taxon>Neoteleostei</taxon>
        <taxon>Acanthomorphata</taxon>
        <taxon>Gobiaria</taxon>
        <taxon>Gobiiformes</taxon>
        <taxon>Gobioidei</taxon>
        <taxon>Gobiidae</taxon>
        <taxon>Benthophilinae</taxon>
        <taxon>Neogobiini</taxon>
        <taxon>Neogobius</taxon>
    </lineage>
</organism>
<dbReference type="Gene3D" id="3.30.420.40">
    <property type="match status" value="2"/>
</dbReference>
<evidence type="ECO:0000256" key="1">
    <source>
        <dbReference type="ARBA" id="ARBA00007381"/>
    </source>
</evidence>
<evidence type="ECO:0000313" key="5">
    <source>
        <dbReference type="Ensembl" id="ENSNMLP00000007663.1"/>
    </source>
</evidence>
<proteinExistence type="inferred from homology"/>
<dbReference type="InterPro" id="IPR018181">
    <property type="entry name" value="Heat_shock_70_CS"/>
</dbReference>
<protein>
    <submittedName>
        <fullName evidence="5">Heat shock cognate 70</fullName>
    </submittedName>
</protein>
<evidence type="ECO:0000256" key="4">
    <source>
        <dbReference type="ARBA" id="ARBA00023016"/>
    </source>
</evidence>
<dbReference type="Gene3D" id="3.30.30.30">
    <property type="match status" value="1"/>
</dbReference>
<sequence>MSKGPAVGIDLGTTYSCVGIFQHGKVEIIANDQGNRTTPSYVAFTDSERLIGDAAKNQVAMNPSNTVFDAKRLIGRKFDDAVVQSDMKHWPFKVVNDSSKPKVEVEYKGEIKTFFPEEISSMVLTKMKEISEAYLGKPVNNAVVTVPAYFNDSQRQATKDAGAISGLNVLRIINEPTAAAIAYGLDKKVGSERNVLIFDLGGGTFDVSILTIEDGIFEVKSTAGDTHLGGEDFDNRMVNHFIAEFKAVRRLRTACERAKRTLSSSTQASIEIDSLYEGVDFYTSITRARFEELNADLFRGTLEPVEKSLRDAKMDKAQIHDIVPSPPTLTTSPVCSFRYTALVF</sequence>
<dbReference type="PROSITE" id="PS00329">
    <property type="entry name" value="HSP70_2"/>
    <property type="match status" value="1"/>
</dbReference>
<dbReference type="PANTHER" id="PTHR19375">
    <property type="entry name" value="HEAT SHOCK PROTEIN 70KDA"/>
    <property type="match status" value="1"/>
</dbReference>
<dbReference type="AlphaFoldDB" id="A0A8C6SKQ0"/>
<dbReference type="Gene3D" id="3.90.640.10">
    <property type="entry name" value="Actin, Chain A, domain 4"/>
    <property type="match status" value="1"/>
</dbReference>
<reference evidence="5" key="2">
    <citation type="submission" date="2025-09" db="UniProtKB">
        <authorList>
            <consortium name="Ensembl"/>
        </authorList>
    </citation>
    <scope>IDENTIFICATION</scope>
</reference>
<evidence type="ECO:0000313" key="6">
    <source>
        <dbReference type="Proteomes" id="UP000694523"/>
    </source>
</evidence>
<keyword evidence="4" id="KW-0346">Stress response</keyword>
<dbReference type="Pfam" id="PF00012">
    <property type="entry name" value="HSP70"/>
    <property type="match status" value="1"/>
</dbReference>
<dbReference type="FunFam" id="3.30.420.40:FF:000026">
    <property type="entry name" value="Heat shock protein 70"/>
    <property type="match status" value="1"/>
</dbReference>
<keyword evidence="6" id="KW-1185">Reference proteome</keyword>
<evidence type="ECO:0000256" key="2">
    <source>
        <dbReference type="ARBA" id="ARBA00022741"/>
    </source>
</evidence>
<dbReference type="Proteomes" id="UP000694523">
    <property type="component" value="Unplaced"/>
</dbReference>
<dbReference type="SUPFAM" id="SSF53067">
    <property type="entry name" value="Actin-like ATPase domain"/>
    <property type="match status" value="2"/>
</dbReference>
<accession>A0A8C6SKQ0</accession>
<dbReference type="PROSITE" id="PS00297">
    <property type="entry name" value="HSP70_1"/>
    <property type="match status" value="1"/>
</dbReference>